<dbReference type="Proteomes" id="UP000010466">
    <property type="component" value="Chromosome"/>
</dbReference>
<sequence>MLKTTCTIMKKLIDRLIVRKNMMATHYMQLVDLALTLTTNEINMLMKKKYKNKKLNYELWINKDGQVSIKNNKDGNWLSYVLGYRTINDKPGIVDAFISAPKNGAKFHEYDGKQWVSVGLNYSPKHYAPFGGSSGTSIRNQNNQLVAVFHSANQNAGAGLAVAFRSQGYDYKGIFKGDSKNYELPQYDLIYGGGKDQKEGASYREAMKKLYESQNIKTYLFPNGFADEKVPEKFKFSK</sequence>
<feature type="domain" description="DUF31" evidence="1">
    <location>
        <begin position="49"/>
        <end position="150"/>
    </location>
</feature>
<dbReference type="PATRIC" id="fig|1246955.3.peg.576"/>
<dbReference type="STRING" id="1246955.MCYN_0639"/>
<dbReference type="NCBIfam" id="NF045841">
    <property type="entry name" value="Ig_SerProt_MIP"/>
    <property type="match status" value="1"/>
</dbReference>
<name>L0RXR0_MYCC1</name>
<keyword evidence="3" id="KW-1185">Reference proteome</keyword>
<proteinExistence type="predicted"/>
<dbReference type="Pfam" id="PF01732">
    <property type="entry name" value="Mycop_pep_DUF31"/>
    <property type="match status" value="1"/>
</dbReference>
<evidence type="ECO:0000313" key="3">
    <source>
        <dbReference type="Proteomes" id="UP000010466"/>
    </source>
</evidence>
<gene>
    <name evidence="2" type="primary">MCYN0639</name>
    <name evidence="2" type="ordered locus">MCYN_0639</name>
</gene>
<evidence type="ECO:0000313" key="2">
    <source>
        <dbReference type="EMBL" id="CCP24371.1"/>
    </source>
</evidence>
<reference evidence="3" key="1">
    <citation type="journal article" date="2013" name="Genome Announc.">
        <title>Complete genome sequence of Mycoplasma cynos strain C142.</title>
        <authorList>
            <person name="Walker C.A."/>
            <person name="Mannering S.A."/>
            <person name="Shields S."/>
            <person name="Blake D.P."/>
            <person name="Brownlie J."/>
        </authorList>
    </citation>
    <scope>NUCLEOTIDE SEQUENCE [LARGE SCALE GENOMIC DNA]</scope>
    <source>
        <strain evidence="3">C142</strain>
    </source>
</reference>
<organism evidence="2 3">
    <name type="scientific">Mycoplasmopsis cynos (strain C142)</name>
    <name type="common">Mycoplasma cynos</name>
    <dbReference type="NCBI Taxonomy" id="1246955"/>
    <lineage>
        <taxon>Bacteria</taxon>
        <taxon>Bacillati</taxon>
        <taxon>Mycoplasmatota</taxon>
        <taxon>Mycoplasmoidales</taxon>
        <taxon>Metamycoplasmataceae</taxon>
        <taxon>Mycoplasmopsis</taxon>
    </lineage>
</organism>
<evidence type="ECO:0000259" key="1">
    <source>
        <dbReference type="Pfam" id="PF01732"/>
    </source>
</evidence>
<dbReference type="InterPro" id="IPR022382">
    <property type="entry name" value="Mycoplasma_peptidase_DUF31"/>
</dbReference>
<dbReference type="KEGG" id="mcy:MCYN_0639"/>
<dbReference type="EMBL" id="HF559394">
    <property type="protein sequence ID" value="CCP24371.1"/>
    <property type="molecule type" value="Genomic_DNA"/>
</dbReference>
<dbReference type="eggNOG" id="ENOG5033SXH">
    <property type="taxonomic scope" value="Bacteria"/>
</dbReference>
<accession>L0RXR0</accession>
<dbReference type="HOGENOM" id="CLU_1164834_0_0_14"/>
<dbReference type="AlphaFoldDB" id="L0RXR0"/>
<protein>
    <recommendedName>
        <fullName evidence="1">DUF31 domain-containing protein</fullName>
    </recommendedName>
</protein>